<sequence>MKAVLFSEYGSPDVLRLDELEKPIPNDNEVLVKVHAVSVNSWDWELLRGTPFINRVMFGIFRPTKIRALGCDIAGCVAAVGSQVTQFKPGDAVFGDLSGGGWGGFAEFTCAKESELTLKPERMSFENAAAMPQAGLLALQGLTYKKHGRNEQKVLVNGGGGGAGTFAIQIAKSFGAEVTAVDSAEKLETMRQCGADHVIDYAQEDYINNDEQYDRIFDCVARHSIFDYRRALTRGGVYAMIGGDSETSVLQIMLLGPILSIFGNKKFGIVMHRANKGMQELIDLFEAGKAVPVIEKTYSLSEVPDALRYFDARHVKGKIIIMPQESS</sequence>
<dbReference type="OrthoDB" id="9801186at2"/>
<proteinExistence type="predicted"/>
<dbReference type="CDD" id="cd08267">
    <property type="entry name" value="MDR1"/>
    <property type="match status" value="1"/>
</dbReference>
<dbReference type="Gene3D" id="3.90.180.10">
    <property type="entry name" value="Medium-chain alcohol dehydrogenases, catalytic domain"/>
    <property type="match status" value="1"/>
</dbReference>
<dbReference type="Pfam" id="PF13602">
    <property type="entry name" value="ADH_zinc_N_2"/>
    <property type="match status" value="1"/>
</dbReference>
<evidence type="ECO:0000259" key="1">
    <source>
        <dbReference type="SMART" id="SM00829"/>
    </source>
</evidence>
<dbReference type="InterPro" id="IPR050700">
    <property type="entry name" value="YIM1/Zinc_Alcohol_DH_Fams"/>
</dbReference>
<dbReference type="GO" id="GO:0016491">
    <property type="term" value="F:oxidoreductase activity"/>
    <property type="evidence" value="ECO:0007669"/>
    <property type="project" value="InterPro"/>
</dbReference>
<dbReference type="InterPro" id="IPR036291">
    <property type="entry name" value="NAD(P)-bd_dom_sf"/>
</dbReference>
<dbReference type="InterPro" id="IPR020843">
    <property type="entry name" value="ER"/>
</dbReference>
<reference evidence="2 3" key="1">
    <citation type="submission" date="2016-12" db="EMBL/GenBank/DDBJ databases">
        <title>Isolation and genomic insights into novel planktonic Zetaproteobacteria from stratified waters of the Chesapeake Bay.</title>
        <authorList>
            <person name="McAllister S.M."/>
            <person name="Kato S."/>
            <person name="Chan C.S."/>
            <person name="Chiu B.K."/>
            <person name="Field E.K."/>
        </authorList>
    </citation>
    <scope>NUCLEOTIDE SEQUENCE [LARGE SCALE GENOMIC DNA]</scope>
    <source>
        <strain evidence="2 3">CP-5</strain>
    </source>
</reference>
<dbReference type="SUPFAM" id="SSF51735">
    <property type="entry name" value="NAD(P)-binding Rossmann-fold domains"/>
    <property type="match status" value="1"/>
</dbReference>
<evidence type="ECO:0000313" key="3">
    <source>
        <dbReference type="Proteomes" id="UP000231701"/>
    </source>
</evidence>
<dbReference type="PANTHER" id="PTHR11695">
    <property type="entry name" value="ALCOHOL DEHYDROGENASE RELATED"/>
    <property type="match status" value="1"/>
</dbReference>
<keyword evidence="3" id="KW-1185">Reference proteome</keyword>
<name>A0A2K8L097_MARES</name>
<accession>A0A2K8L097</accession>
<dbReference type="AlphaFoldDB" id="A0A2K8L097"/>
<dbReference type="InterPro" id="IPR011032">
    <property type="entry name" value="GroES-like_sf"/>
</dbReference>
<dbReference type="Gene3D" id="3.40.50.720">
    <property type="entry name" value="NAD(P)-binding Rossmann-like Domain"/>
    <property type="match status" value="1"/>
</dbReference>
<feature type="domain" description="Enoyl reductase (ER)" evidence="1">
    <location>
        <begin position="10"/>
        <end position="321"/>
    </location>
</feature>
<gene>
    <name evidence="2" type="ORF">Ga0123461_1200</name>
</gene>
<dbReference type="InterPro" id="IPR013154">
    <property type="entry name" value="ADH-like_N"/>
</dbReference>
<dbReference type="SMART" id="SM00829">
    <property type="entry name" value="PKS_ER"/>
    <property type="match status" value="1"/>
</dbReference>
<evidence type="ECO:0000313" key="2">
    <source>
        <dbReference type="EMBL" id="ATX79619.1"/>
    </source>
</evidence>
<dbReference type="Proteomes" id="UP000231701">
    <property type="component" value="Chromosome"/>
</dbReference>
<dbReference type="KEGG" id="maes:Ga0123461_1200"/>
<dbReference type="Pfam" id="PF08240">
    <property type="entry name" value="ADH_N"/>
    <property type="match status" value="1"/>
</dbReference>
<dbReference type="SUPFAM" id="SSF50129">
    <property type="entry name" value="GroES-like"/>
    <property type="match status" value="1"/>
</dbReference>
<dbReference type="EMBL" id="CP018799">
    <property type="protein sequence ID" value="ATX79619.1"/>
    <property type="molecule type" value="Genomic_DNA"/>
</dbReference>
<organism evidence="2 3">
    <name type="scientific">Mariprofundus aestuarium</name>
    <dbReference type="NCBI Taxonomy" id="1921086"/>
    <lineage>
        <taxon>Bacteria</taxon>
        <taxon>Pseudomonadati</taxon>
        <taxon>Pseudomonadota</taxon>
        <taxon>Candidatius Mariprofundia</taxon>
        <taxon>Mariprofundales</taxon>
        <taxon>Mariprofundaceae</taxon>
        <taxon>Mariprofundus</taxon>
    </lineage>
</organism>
<protein>
    <submittedName>
        <fullName evidence="2">NADPH:quinone reductase</fullName>
    </submittedName>
</protein>
<dbReference type="PANTHER" id="PTHR11695:SF648">
    <property type="entry name" value="ZINC-BINDING OXIDOREDUCTASE"/>
    <property type="match status" value="1"/>
</dbReference>